<dbReference type="GO" id="GO:0035312">
    <property type="term" value="F:5'-3' DNA exonuclease activity"/>
    <property type="evidence" value="ECO:0007669"/>
    <property type="project" value="TreeGrafter"/>
</dbReference>
<accession>A0A916EC09</accession>
<dbReference type="CDD" id="cd16273">
    <property type="entry name" value="SNM1A-1C-like_MBL-fold"/>
    <property type="match status" value="1"/>
</dbReference>
<protein>
    <recommendedName>
        <fullName evidence="7">DNA repair metallo-beta-lactamase domain-containing protein</fullName>
    </recommendedName>
</protein>
<proteinExistence type="inferred from homology"/>
<comment type="similarity">
    <text evidence="2">Belongs to the DNA repair metallo-beta-lactamase (DRMBL) family.</text>
</comment>
<dbReference type="EMBL" id="CAGKOT010000035">
    <property type="protein sequence ID" value="CAB5375859.1"/>
    <property type="molecule type" value="Genomic_DNA"/>
</dbReference>
<dbReference type="GO" id="GO:0005634">
    <property type="term" value="C:nucleus"/>
    <property type="evidence" value="ECO:0007669"/>
    <property type="project" value="UniProtKB-SubCell"/>
</dbReference>
<evidence type="ECO:0000256" key="5">
    <source>
        <dbReference type="ARBA" id="ARBA00023242"/>
    </source>
</evidence>
<dbReference type="Proteomes" id="UP000684084">
    <property type="component" value="Unassembled WGS sequence"/>
</dbReference>
<dbReference type="InterPro" id="IPR036866">
    <property type="entry name" value="RibonucZ/Hydroxyglut_hydro"/>
</dbReference>
<dbReference type="GO" id="GO:0006303">
    <property type="term" value="P:double-strand break repair via nonhomologous end joining"/>
    <property type="evidence" value="ECO:0007669"/>
    <property type="project" value="TreeGrafter"/>
</dbReference>
<dbReference type="FunFam" id="3.40.50.12650:FF:000001">
    <property type="entry name" value="DNA cross-link repair 1A"/>
    <property type="match status" value="1"/>
</dbReference>
<feature type="domain" description="DNA repair metallo-beta-lactamase" evidence="7">
    <location>
        <begin position="601"/>
        <end position="721"/>
    </location>
</feature>
<dbReference type="Gene3D" id="3.40.50.12650">
    <property type="match status" value="1"/>
</dbReference>
<dbReference type="SUPFAM" id="SSF56281">
    <property type="entry name" value="Metallo-hydrolase/oxidoreductase"/>
    <property type="match status" value="1"/>
</dbReference>
<evidence type="ECO:0000259" key="7">
    <source>
        <dbReference type="Pfam" id="PF07522"/>
    </source>
</evidence>
<keyword evidence="4" id="KW-0234">DNA repair</keyword>
<reference evidence="8" key="1">
    <citation type="submission" date="2020-05" db="EMBL/GenBank/DDBJ databases">
        <authorList>
            <person name="Rincon C."/>
            <person name="Sanders R I."/>
            <person name="Robbins C."/>
            <person name="Chaturvedi A."/>
        </authorList>
    </citation>
    <scope>NUCLEOTIDE SEQUENCE</scope>
    <source>
        <strain evidence="8">CHB12</strain>
    </source>
</reference>
<evidence type="ECO:0000313" key="9">
    <source>
        <dbReference type="Proteomes" id="UP000684084"/>
    </source>
</evidence>
<dbReference type="PANTHER" id="PTHR23240:SF6">
    <property type="entry name" value="DNA CROSS-LINK REPAIR 1A PROTEIN"/>
    <property type="match status" value="1"/>
</dbReference>
<evidence type="ECO:0000256" key="6">
    <source>
        <dbReference type="SAM" id="MobiDB-lite"/>
    </source>
</evidence>
<comment type="subcellular location">
    <subcellularLocation>
        <location evidence="1">Nucleus</location>
    </subcellularLocation>
</comment>
<feature type="compositionally biased region" description="Basic and acidic residues" evidence="6">
    <location>
        <begin position="160"/>
        <end position="174"/>
    </location>
</feature>
<sequence length="757" mass="86882">MSEDSPDCEIWDKRTNELVQKIRNTETKTSTNRSITTTGKTTSEYINQENASFSFQPKNERSKNTIKTRLKQNNTKTTRTISTTKTRTLFSFFAPKISSNRTTENNDNDININIEQEKNLSDNAIKRVKYDNESMIKVDNEINDKKSSIHIPSKYWNSVRESRQQSDDKNEKQNEPFPCEEELNLAMNEISEMVIIDDNSTSCPICGISLKNFSYKKSNEHINNCIDSPLKLSVTKKKIFDNTESSLLLEPQNPLFSIDEKGSTNILDVEQPEDNELVINKKQDRVAQSKKECPWYKKLPDTSITVDAFKYGKIPHCTAYFLSHFHSDHYNGLTSKWSNGLIYCSTVTGNLVIQKLKVARNFVRKLPMNDEVSIDSNNDITVTLIDANHCPGSALFLFKLKDKSGRIKRYLHTGDFRACPRQVLHSAIVQPQNPAIDILYLDTTYLNPQYCFPAQEQVVNAVIKLIRKAINRGELIPMKRSSGYNGQWRNKQPRLDKSQLALDKWFKKTSTDSNKTEQLENVTNAEDIAMEDEFQHEDNEDNDDMDIDETKLKNSKILIVIGTYLIGKEKVFFGIAKAFRSRIYVTDEKRKMLMCQEIPGIESLLTNDPHQASVHVVSLMSIKSSSLFAYLESLKPTFKYVMAFRPTGWAYKGQKFSSSSTTEEILNTSTPFTIDSITPTFSTSICQIFGVPYSEHSSFRELAAFVLSLNIRKIIPTVNIGSEKSRENMNYWLDNWQKEKDKNKNIKVVPYNTVDHW</sequence>
<dbReference type="GO" id="GO:0003684">
    <property type="term" value="F:damaged DNA binding"/>
    <property type="evidence" value="ECO:0007669"/>
    <property type="project" value="TreeGrafter"/>
</dbReference>
<comment type="caution">
    <text evidence="8">The sequence shown here is derived from an EMBL/GenBank/DDBJ whole genome shotgun (WGS) entry which is preliminary data.</text>
</comment>
<dbReference type="PANTHER" id="PTHR23240">
    <property type="entry name" value="DNA CROSS-LINK REPAIR PROTEIN PSO2/SNM1-RELATED"/>
    <property type="match status" value="1"/>
</dbReference>
<dbReference type="InterPro" id="IPR011084">
    <property type="entry name" value="DRMBL"/>
</dbReference>
<dbReference type="GO" id="GO:0036297">
    <property type="term" value="P:interstrand cross-link repair"/>
    <property type="evidence" value="ECO:0007669"/>
    <property type="project" value="TreeGrafter"/>
</dbReference>
<evidence type="ECO:0000313" key="8">
    <source>
        <dbReference type="EMBL" id="CAB5375859.1"/>
    </source>
</evidence>
<dbReference type="AlphaFoldDB" id="A0A916EC09"/>
<dbReference type="OrthoDB" id="262529at2759"/>
<gene>
    <name evidence="8" type="ORF">CHRIB12_LOCUS15036</name>
</gene>
<name>A0A916EC09_9GLOM</name>
<dbReference type="Pfam" id="PF07522">
    <property type="entry name" value="DRMBL"/>
    <property type="match status" value="1"/>
</dbReference>
<evidence type="ECO:0000256" key="1">
    <source>
        <dbReference type="ARBA" id="ARBA00004123"/>
    </source>
</evidence>
<feature type="region of interest" description="Disordered" evidence="6">
    <location>
        <begin position="156"/>
        <end position="177"/>
    </location>
</feature>
<organism evidence="8 9">
    <name type="scientific">Rhizophagus irregularis</name>
    <dbReference type="NCBI Taxonomy" id="588596"/>
    <lineage>
        <taxon>Eukaryota</taxon>
        <taxon>Fungi</taxon>
        <taxon>Fungi incertae sedis</taxon>
        <taxon>Mucoromycota</taxon>
        <taxon>Glomeromycotina</taxon>
        <taxon>Glomeromycetes</taxon>
        <taxon>Glomerales</taxon>
        <taxon>Glomeraceae</taxon>
        <taxon>Rhizophagus</taxon>
    </lineage>
</organism>
<keyword evidence="3" id="KW-0227">DNA damage</keyword>
<evidence type="ECO:0000256" key="3">
    <source>
        <dbReference type="ARBA" id="ARBA00022763"/>
    </source>
</evidence>
<keyword evidence="5" id="KW-0539">Nucleus</keyword>
<dbReference type="VEuPathDB" id="FungiDB:RhiirFUN_017328"/>
<evidence type="ECO:0000256" key="4">
    <source>
        <dbReference type="ARBA" id="ARBA00023204"/>
    </source>
</evidence>
<dbReference type="Gene3D" id="3.60.15.10">
    <property type="entry name" value="Ribonuclease Z/Hydroxyacylglutathione hydrolase-like"/>
    <property type="match status" value="1"/>
</dbReference>
<evidence type="ECO:0000256" key="2">
    <source>
        <dbReference type="ARBA" id="ARBA00010304"/>
    </source>
</evidence>